<dbReference type="AlphaFoldDB" id="M1DRV5"/>
<evidence type="ECO:0000313" key="2">
    <source>
        <dbReference type="EnsemblPlants" id="PGSC0003DMT400093389"/>
    </source>
</evidence>
<sequence length="185" mass="21283">MLIAQRVEWPIKKLNDSSRARTYQPTTTTLPVPKQAMVLTPPVLGPPPKSINQVKAEGLRNFLEEKRFSVEGVIDRNPEIMECLRYHKFQTFPKPRVPYIPNWVREFYSAYSALIPQQNQLAAAFKEIDYVVVKDRRVKCDSEEINAVLGLSTNIGDHCQYLIGTKQLDEMKKWLAPLIVDETPK</sequence>
<reference evidence="2" key="2">
    <citation type="submission" date="2015-06" db="UniProtKB">
        <authorList>
            <consortium name="EnsemblPlants"/>
        </authorList>
    </citation>
    <scope>IDENTIFICATION</scope>
    <source>
        <strain evidence="2">DM1-3 516 R44</strain>
    </source>
</reference>
<keyword evidence="3" id="KW-1185">Reference proteome</keyword>
<dbReference type="PANTHER" id="PTHR33180">
    <property type="entry name" value="PHOTOSYSTEM II CP43 REACTION CENTER PROTEIN"/>
    <property type="match status" value="1"/>
</dbReference>
<dbReference type="PaxDb" id="4113-PGSC0003DMT400093389"/>
<protein>
    <recommendedName>
        <fullName evidence="1">Putative plant transposon protein domain-containing protein</fullName>
    </recommendedName>
</protein>
<evidence type="ECO:0000313" key="3">
    <source>
        <dbReference type="Proteomes" id="UP000011115"/>
    </source>
</evidence>
<organism evidence="2 3">
    <name type="scientific">Solanum tuberosum</name>
    <name type="common">Potato</name>
    <dbReference type="NCBI Taxonomy" id="4113"/>
    <lineage>
        <taxon>Eukaryota</taxon>
        <taxon>Viridiplantae</taxon>
        <taxon>Streptophyta</taxon>
        <taxon>Embryophyta</taxon>
        <taxon>Tracheophyta</taxon>
        <taxon>Spermatophyta</taxon>
        <taxon>Magnoliopsida</taxon>
        <taxon>eudicotyledons</taxon>
        <taxon>Gunneridae</taxon>
        <taxon>Pentapetalae</taxon>
        <taxon>asterids</taxon>
        <taxon>lamiids</taxon>
        <taxon>Solanales</taxon>
        <taxon>Solanaceae</taxon>
        <taxon>Solanoideae</taxon>
        <taxon>Solaneae</taxon>
        <taxon>Solanum</taxon>
    </lineage>
</organism>
<dbReference type="GO" id="GO:0009579">
    <property type="term" value="C:thylakoid"/>
    <property type="evidence" value="ECO:0000318"/>
    <property type="project" value="GO_Central"/>
</dbReference>
<dbReference type="HOGENOM" id="CLU_029307_4_0_1"/>
<dbReference type="Gramene" id="PGSC0003DMT400093389">
    <property type="protein sequence ID" value="PGSC0003DMT400093389"/>
    <property type="gene ID" value="PGSC0003DMG400042960"/>
</dbReference>
<dbReference type="GO" id="GO:0009523">
    <property type="term" value="C:photosystem II"/>
    <property type="evidence" value="ECO:0000318"/>
    <property type="project" value="GO_Central"/>
</dbReference>
<dbReference type="EnsemblPlants" id="PGSC0003DMT400093389">
    <property type="protein sequence ID" value="PGSC0003DMT400093389"/>
    <property type="gene ID" value="PGSC0003DMG400042960"/>
</dbReference>
<feature type="domain" description="Putative plant transposon protein" evidence="1">
    <location>
        <begin position="87"/>
        <end position="183"/>
    </location>
</feature>
<reference evidence="3" key="1">
    <citation type="journal article" date="2011" name="Nature">
        <title>Genome sequence and analysis of the tuber crop potato.</title>
        <authorList>
            <consortium name="The Potato Genome Sequencing Consortium"/>
        </authorList>
    </citation>
    <scope>NUCLEOTIDE SEQUENCE [LARGE SCALE GENOMIC DNA]</scope>
    <source>
        <strain evidence="3">cv. DM1-3 516 R44</strain>
    </source>
</reference>
<dbReference type="InterPro" id="IPR046796">
    <property type="entry name" value="Transposase_32_dom"/>
</dbReference>
<dbReference type="InParanoid" id="M1DRV5"/>
<name>M1DRV5_SOLTU</name>
<dbReference type="PANTHER" id="PTHR33180:SF31">
    <property type="entry name" value="POLYPROTEIN PROTEIN"/>
    <property type="match status" value="1"/>
</dbReference>
<proteinExistence type="predicted"/>
<dbReference type="Proteomes" id="UP000011115">
    <property type="component" value="Unassembled WGS sequence"/>
</dbReference>
<accession>M1DRV5</accession>
<dbReference type="Pfam" id="PF20167">
    <property type="entry name" value="Transposase_32"/>
    <property type="match status" value="1"/>
</dbReference>
<evidence type="ECO:0000259" key="1">
    <source>
        <dbReference type="Pfam" id="PF20167"/>
    </source>
</evidence>